<reference evidence="2" key="1">
    <citation type="journal article" date="2021" name="Nat. Commun.">
        <title>Genetic determinants of endophytism in the Arabidopsis root mycobiome.</title>
        <authorList>
            <person name="Mesny F."/>
            <person name="Miyauchi S."/>
            <person name="Thiergart T."/>
            <person name="Pickel B."/>
            <person name="Atanasova L."/>
            <person name="Karlsson M."/>
            <person name="Huettel B."/>
            <person name="Barry K.W."/>
            <person name="Haridas S."/>
            <person name="Chen C."/>
            <person name="Bauer D."/>
            <person name="Andreopoulos W."/>
            <person name="Pangilinan J."/>
            <person name="LaButti K."/>
            <person name="Riley R."/>
            <person name="Lipzen A."/>
            <person name="Clum A."/>
            <person name="Drula E."/>
            <person name="Henrissat B."/>
            <person name="Kohler A."/>
            <person name="Grigoriev I.V."/>
            <person name="Martin F.M."/>
            <person name="Hacquard S."/>
        </authorList>
    </citation>
    <scope>NUCLEOTIDE SEQUENCE</scope>
    <source>
        <strain evidence="2">MPI-SDFR-AT-0117</strain>
    </source>
</reference>
<evidence type="ECO:0000256" key="1">
    <source>
        <dbReference type="SAM" id="MobiDB-lite"/>
    </source>
</evidence>
<sequence length="382" mass="43598">MYNFSTWKPGFVDGRVPASALPMPEDDAAGQYYEMDVGRPMGSLLSRLRGGSDDPSVPRRLPDAIPEHHQYRSRGLLAAEHFSPPKQDQTTSRFYTWKPTASTASASHTNAPPPQQAGDQRMLASLRHALSNKAAVREHRQTVPQKRRHDDMYPHEPQHDDERHSIQAREKPLQGNSRAMAVPRRHATSPRSPRQAPQQLPPLESELLEAIQDHYCEEGGHLSARVTNELGRHHGELCIRLKQVTSADDKFLQRLNTCNSLLSRPFSETITFRSDGKDSPVKMGAEVEKMRQKTAELEEFLQRKGKEWDAAKAAEDAAWERVLEALESQDSGKDMYGRIEDFMAQIDEEEKRALKIMERNTEIYEEEKERFRQGMTKGFFDD</sequence>
<keyword evidence="3" id="KW-1185">Reference proteome</keyword>
<organism evidence="2 3">
    <name type="scientific">Plectosphaerella plurivora</name>
    <dbReference type="NCBI Taxonomy" id="936078"/>
    <lineage>
        <taxon>Eukaryota</taxon>
        <taxon>Fungi</taxon>
        <taxon>Dikarya</taxon>
        <taxon>Ascomycota</taxon>
        <taxon>Pezizomycotina</taxon>
        <taxon>Sordariomycetes</taxon>
        <taxon>Hypocreomycetidae</taxon>
        <taxon>Glomerellales</taxon>
        <taxon>Plectosphaerellaceae</taxon>
        <taxon>Plectosphaerella</taxon>
    </lineage>
</organism>
<evidence type="ECO:0000313" key="2">
    <source>
        <dbReference type="EMBL" id="KAH6686953.1"/>
    </source>
</evidence>
<proteinExistence type="predicted"/>
<feature type="region of interest" description="Disordered" evidence="1">
    <location>
        <begin position="132"/>
        <end position="199"/>
    </location>
</feature>
<evidence type="ECO:0000313" key="3">
    <source>
        <dbReference type="Proteomes" id="UP000770015"/>
    </source>
</evidence>
<dbReference type="OrthoDB" id="10438578at2759"/>
<name>A0A9P8VCJ1_9PEZI</name>
<dbReference type="AlphaFoldDB" id="A0A9P8VCJ1"/>
<accession>A0A9P8VCJ1</accession>
<gene>
    <name evidence="2" type="ORF">F5X68DRAFT_232276</name>
</gene>
<dbReference type="Proteomes" id="UP000770015">
    <property type="component" value="Unassembled WGS sequence"/>
</dbReference>
<feature type="compositionally biased region" description="Basic and acidic residues" evidence="1">
    <location>
        <begin position="148"/>
        <end position="172"/>
    </location>
</feature>
<protein>
    <submittedName>
        <fullName evidence="2">Uncharacterized protein</fullName>
    </submittedName>
</protein>
<comment type="caution">
    <text evidence="2">The sequence shown here is derived from an EMBL/GenBank/DDBJ whole genome shotgun (WGS) entry which is preliminary data.</text>
</comment>
<dbReference type="EMBL" id="JAGSXJ010000012">
    <property type="protein sequence ID" value="KAH6686953.1"/>
    <property type="molecule type" value="Genomic_DNA"/>
</dbReference>